<evidence type="ECO:0000313" key="2">
    <source>
        <dbReference type="Proteomes" id="UP000520592"/>
    </source>
</evidence>
<accession>A0A7Y7YAB4</accession>
<evidence type="ECO:0000313" key="1">
    <source>
        <dbReference type="EMBL" id="NWC32741.1"/>
    </source>
</evidence>
<dbReference type="RefSeq" id="WP_177056909.1">
    <property type="nucleotide sequence ID" value="NZ_JACAPS010000011.1"/>
</dbReference>
<dbReference type="Proteomes" id="UP000520592">
    <property type="component" value="Unassembled WGS sequence"/>
</dbReference>
<sequence>MTRSGHLGVYVPPEREGCNELRPNRSEAQINFLGREGVIWPLFSKGIVDARHGQV</sequence>
<protein>
    <submittedName>
        <fullName evidence="1">Uncharacterized protein</fullName>
    </submittedName>
</protein>
<proteinExistence type="predicted"/>
<name>A0A7Y7YAB4_9PSED</name>
<dbReference type="AlphaFoldDB" id="A0A7Y7YAB4"/>
<comment type="caution">
    <text evidence="1">The sequence shown here is derived from an EMBL/GenBank/DDBJ whole genome shotgun (WGS) entry which is preliminary data.</text>
</comment>
<reference evidence="1 2" key="1">
    <citation type="submission" date="2020-04" db="EMBL/GenBank/DDBJ databases">
        <title>Molecular characterization of pseudomonads from Agaricus bisporus reveal novel blotch 2 pathogens in Western Europe.</title>
        <authorList>
            <person name="Taparia T."/>
            <person name="Krijger M."/>
            <person name="Haynes E."/>
            <person name="Elpinstone J.G."/>
            <person name="Noble R."/>
            <person name="Van Der Wolf J."/>
        </authorList>
    </citation>
    <scope>NUCLEOTIDE SEQUENCE [LARGE SCALE GENOMIC DNA]</scope>
    <source>
        <strain evidence="1 2">IPO3737</strain>
    </source>
</reference>
<organism evidence="1 2">
    <name type="scientific">Pseudomonas gingeri</name>
    <dbReference type="NCBI Taxonomy" id="117681"/>
    <lineage>
        <taxon>Bacteria</taxon>
        <taxon>Pseudomonadati</taxon>
        <taxon>Pseudomonadota</taxon>
        <taxon>Gammaproteobacteria</taxon>
        <taxon>Pseudomonadales</taxon>
        <taxon>Pseudomonadaceae</taxon>
        <taxon>Pseudomonas</taxon>
    </lineage>
</organism>
<dbReference type="EMBL" id="JACAQD010000011">
    <property type="protein sequence ID" value="NWC32741.1"/>
    <property type="molecule type" value="Genomic_DNA"/>
</dbReference>
<gene>
    <name evidence="1" type="ORF">HX876_10075</name>
</gene>